<dbReference type="GO" id="GO:0005737">
    <property type="term" value="C:cytoplasm"/>
    <property type="evidence" value="ECO:0007669"/>
    <property type="project" value="TreeGrafter"/>
</dbReference>
<protein>
    <recommendedName>
        <fullName evidence="7">ornithine decarboxylase</fullName>
        <ecNumber evidence="7">4.1.1.17</ecNumber>
    </recommendedName>
</protein>
<dbReference type="GO" id="GO:0004586">
    <property type="term" value="F:ornithine decarboxylase activity"/>
    <property type="evidence" value="ECO:0007669"/>
    <property type="project" value="UniProtKB-EC"/>
</dbReference>
<keyword evidence="4" id="KW-0620">Polyamine biosynthesis</keyword>
<dbReference type="SUPFAM" id="SSF51419">
    <property type="entry name" value="PLP-binding barrel"/>
    <property type="match status" value="1"/>
</dbReference>
<dbReference type="PROSITE" id="PS00879">
    <property type="entry name" value="ODR_DC_2_2"/>
    <property type="match status" value="1"/>
</dbReference>
<dbReference type="InterPro" id="IPR022653">
    <property type="entry name" value="De-COase2_pyr-phos_BS"/>
</dbReference>
<organism evidence="14 15">
    <name type="scientific">Hypsibius exemplaris</name>
    <name type="common">Freshwater tardigrade</name>
    <dbReference type="NCBI Taxonomy" id="2072580"/>
    <lineage>
        <taxon>Eukaryota</taxon>
        <taxon>Metazoa</taxon>
        <taxon>Ecdysozoa</taxon>
        <taxon>Tardigrada</taxon>
        <taxon>Eutardigrada</taxon>
        <taxon>Parachela</taxon>
        <taxon>Hypsibioidea</taxon>
        <taxon>Hypsibiidae</taxon>
        <taxon>Hypsibius</taxon>
    </lineage>
</organism>
<dbReference type="OrthoDB" id="5034579at2759"/>
<dbReference type="PANTHER" id="PTHR11482:SF6">
    <property type="entry name" value="ORNITHINE DECARBOXYLASE 1-RELATED"/>
    <property type="match status" value="1"/>
</dbReference>
<dbReference type="EC" id="4.1.1.17" evidence="7"/>
<dbReference type="InterPro" id="IPR000183">
    <property type="entry name" value="Orn/DAP/Arg_de-COase"/>
</dbReference>
<feature type="region of interest" description="Disordered" evidence="12">
    <location>
        <begin position="604"/>
        <end position="655"/>
    </location>
</feature>
<evidence type="ECO:0000256" key="9">
    <source>
        <dbReference type="ARBA" id="ARBA00046672"/>
    </source>
</evidence>
<comment type="cofactor">
    <cofactor evidence="1 11">
        <name>pyridoxal 5'-phosphate</name>
        <dbReference type="ChEBI" id="CHEBI:597326"/>
    </cofactor>
</comment>
<dbReference type="AlphaFoldDB" id="A0A1W0WD80"/>
<name>A0A1W0WD80_HYPEX</name>
<dbReference type="Pfam" id="PF02784">
    <property type="entry name" value="Orn_Arg_deC_N"/>
    <property type="match status" value="1"/>
</dbReference>
<keyword evidence="3 11" id="KW-0663">Pyridoxal phosphate</keyword>
<evidence type="ECO:0000256" key="10">
    <source>
        <dbReference type="ARBA" id="ARBA00049127"/>
    </source>
</evidence>
<feature type="compositionally biased region" description="Acidic residues" evidence="12">
    <location>
        <begin position="641"/>
        <end position="650"/>
    </location>
</feature>
<dbReference type="InterPro" id="IPR002433">
    <property type="entry name" value="Orn_de-COase"/>
</dbReference>
<dbReference type="InterPro" id="IPR009006">
    <property type="entry name" value="Ala_racemase/Decarboxylase_C"/>
</dbReference>
<proteinExistence type="inferred from homology"/>
<dbReference type="PROSITE" id="PS00878">
    <property type="entry name" value="ODR_DC_2_1"/>
    <property type="match status" value="1"/>
</dbReference>
<comment type="similarity">
    <text evidence="2">Belongs to the Orn/Lys/Arg decarboxylase class-II family.</text>
</comment>
<evidence type="ECO:0000256" key="1">
    <source>
        <dbReference type="ARBA" id="ARBA00001933"/>
    </source>
</evidence>
<evidence type="ECO:0000313" key="14">
    <source>
        <dbReference type="EMBL" id="OQV13176.1"/>
    </source>
</evidence>
<evidence type="ECO:0000256" key="6">
    <source>
        <dbReference type="ARBA" id="ARBA00034115"/>
    </source>
</evidence>
<dbReference type="InterPro" id="IPR022644">
    <property type="entry name" value="De-COase2_N"/>
</dbReference>
<evidence type="ECO:0000313" key="15">
    <source>
        <dbReference type="Proteomes" id="UP000192578"/>
    </source>
</evidence>
<gene>
    <name evidence="14" type="ORF">BV898_12605</name>
</gene>
<evidence type="ECO:0000256" key="7">
    <source>
        <dbReference type="ARBA" id="ARBA00034138"/>
    </source>
</evidence>
<keyword evidence="5" id="KW-0456">Lyase</keyword>
<dbReference type="SUPFAM" id="SSF50621">
    <property type="entry name" value="Alanine racemase C-terminal domain-like"/>
    <property type="match status" value="1"/>
</dbReference>
<dbReference type="FunFam" id="3.20.20.10:FF:000005">
    <property type="entry name" value="Ornithine decarboxylase"/>
    <property type="match status" value="1"/>
</dbReference>
<comment type="function">
    <text evidence="8">Catalyzes the first and rate-limiting step of polyamine biosynthesis that converts ornithine into putrescine, which is the precursor for the polyamines, spermidine and spermine. Polyamines are essential for cell proliferation and are implicated in cellular processes, ranging from DNA replication to apoptosis.</text>
</comment>
<evidence type="ECO:0000256" key="8">
    <source>
        <dbReference type="ARBA" id="ARBA00037173"/>
    </source>
</evidence>
<dbReference type="PRINTS" id="PR01179">
    <property type="entry name" value="ODADCRBXLASE"/>
</dbReference>
<evidence type="ECO:0000259" key="13">
    <source>
        <dbReference type="Pfam" id="PF02784"/>
    </source>
</evidence>
<evidence type="ECO:0000256" key="5">
    <source>
        <dbReference type="ARBA" id="ARBA00023239"/>
    </source>
</evidence>
<dbReference type="InterPro" id="IPR029066">
    <property type="entry name" value="PLP-binding_barrel"/>
</dbReference>
<dbReference type="Proteomes" id="UP000192578">
    <property type="component" value="Unassembled WGS sequence"/>
</dbReference>
<evidence type="ECO:0000256" key="12">
    <source>
        <dbReference type="SAM" id="MobiDB-lite"/>
    </source>
</evidence>
<comment type="caution">
    <text evidence="14">The sequence shown here is derived from an EMBL/GenBank/DDBJ whole genome shotgun (WGS) entry which is preliminary data.</text>
</comment>
<accession>A0A1W0WD80</accession>
<feature type="region of interest" description="Disordered" evidence="12">
    <location>
        <begin position="77"/>
        <end position="97"/>
    </location>
</feature>
<feature type="active site" description="Proton donor" evidence="11">
    <location>
        <position position="539"/>
    </location>
</feature>
<keyword evidence="15" id="KW-1185">Reference proteome</keyword>
<dbReference type="Gene3D" id="3.20.20.10">
    <property type="entry name" value="Alanine racemase"/>
    <property type="match status" value="1"/>
</dbReference>
<dbReference type="EMBL" id="MTYJ01000129">
    <property type="protein sequence ID" value="OQV13176.1"/>
    <property type="molecule type" value="Genomic_DNA"/>
</dbReference>
<dbReference type="FunFam" id="2.40.37.10:FF:000005">
    <property type="entry name" value="Ornithine decarboxylase"/>
    <property type="match status" value="1"/>
</dbReference>
<feature type="domain" description="Orn/DAP/Arg decarboxylase 2 N-terminal" evidence="13">
    <location>
        <begin position="229"/>
        <end position="465"/>
    </location>
</feature>
<evidence type="ECO:0000256" key="3">
    <source>
        <dbReference type="ARBA" id="ARBA00022898"/>
    </source>
</evidence>
<dbReference type="PANTHER" id="PTHR11482">
    <property type="entry name" value="ARGININE/DIAMINOPIMELATE/ORNITHINE DECARBOXYLASE"/>
    <property type="match status" value="1"/>
</dbReference>
<comment type="subunit">
    <text evidence="9">Homodimer. Only the dimer is catalytically active, as the active sites are constructed of residues from both monomers.</text>
</comment>
<reference evidence="15" key="1">
    <citation type="submission" date="2017-01" db="EMBL/GenBank/DDBJ databases">
        <title>Comparative genomics of anhydrobiosis in the tardigrade Hypsibius dujardini.</title>
        <authorList>
            <person name="Yoshida Y."/>
            <person name="Koutsovoulos G."/>
            <person name="Laetsch D."/>
            <person name="Stevens L."/>
            <person name="Kumar S."/>
            <person name="Horikawa D."/>
            <person name="Ishino K."/>
            <person name="Komine S."/>
            <person name="Tomita M."/>
            <person name="Blaxter M."/>
            <person name="Arakawa K."/>
        </authorList>
    </citation>
    <scope>NUCLEOTIDE SEQUENCE [LARGE SCALE GENOMIC DNA]</scope>
    <source>
        <strain evidence="15">Z151</strain>
    </source>
</reference>
<evidence type="ECO:0000256" key="2">
    <source>
        <dbReference type="ARBA" id="ARBA00008872"/>
    </source>
</evidence>
<evidence type="ECO:0000256" key="4">
    <source>
        <dbReference type="ARBA" id="ARBA00023115"/>
    </source>
</evidence>
<comment type="catalytic activity">
    <reaction evidence="10">
        <text>L-ornithine + H(+) = putrescine + CO2</text>
        <dbReference type="Rhea" id="RHEA:22964"/>
        <dbReference type="ChEBI" id="CHEBI:15378"/>
        <dbReference type="ChEBI" id="CHEBI:16526"/>
        <dbReference type="ChEBI" id="CHEBI:46911"/>
        <dbReference type="ChEBI" id="CHEBI:326268"/>
        <dbReference type="EC" id="4.1.1.17"/>
    </reaction>
</comment>
<comment type="pathway">
    <text evidence="6">Amine and polyamine biosynthesis; putrescine biosynthesis via L-ornithine pathway; putrescine from L-ornithine: step 1/1.</text>
</comment>
<sequence>MKWNFGKAPCFHHSTSLLFPQFALSAHFSDVSRAFAKFLLVGFISNAPALLSFSLHRTPRSADICCYALPPNPSIPRAKRRSFGPRTNSKIPRQGQEAGEVVIQRGGSRGVLYNSAKGFFNIHKNFSRTTSVTSVSSTYPPASHTTVYTSVFPGAFNFSSYRSTFYPSSSPNAMHLYSSSVTEETVFAGDSLLTINTFDSTVTVDDYVNEHIKLSDEQGKEDAFYVVNLGDVVQKLHLWRDKLPRVEPFYAVKCNDDPAVLQTLAALGTGFDCASKAEITKVLSLGVEPDRIIYAHPCKTASHIRFAAETNVRMTTFDNEPELHKIKQLHPTAKLVLRIRADDPKAICNLGIKFGAKVPEAKRLLGVAKGLGLDVIGVSFHVGSGCTNADAYGKAISWAAEVFDHAREIGMNLTMLDIGGGFPGQRGAPITFEEIVDEVSPALEKYFPAESGIRIIAEPGRFFVASAFTLVVNIVAKRIIDAEQLAQDQDGPKFMYYVNDGVYGSFNCLMYDHATVDVKVPPFYVPSELHRASIWGPTCDGIDCILKKAWMPEMDIGQWLIFEDMGAYTCAASSTFNGFARPYFVYIAPAALYDTVRDPSRHSAIAMPRTTSQSTDEGFDSMEDQARKAEDEVVASNSSSDNDEEEDAEEAMSCAAQEAMTCYEIPALPEVELIFTTAE</sequence>
<dbReference type="Gene3D" id="2.40.37.10">
    <property type="entry name" value="Lyase, Ornithine Decarboxylase, Chain A, domain 1"/>
    <property type="match status" value="1"/>
</dbReference>
<dbReference type="GO" id="GO:0033387">
    <property type="term" value="P:putrescine biosynthetic process from arginine, via ornithine"/>
    <property type="evidence" value="ECO:0007669"/>
    <property type="project" value="TreeGrafter"/>
</dbReference>
<dbReference type="PRINTS" id="PR01182">
    <property type="entry name" value="ORNDCRBXLASE"/>
</dbReference>
<dbReference type="InterPro" id="IPR022657">
    <property type="entry name" value="De-COase2_CS"/>
</dbReference>
<feature type="modified residue" description="N6-(pyridoxal phosphate)lysine" evidence="11">
    <location>
        <position position="253"/>
    </location>
</feature>
<evidence type="ECO:0000256" key="11">
    <source>
        <dbReference type="PIRSR" id="PIRSR600183-50"/>
    </source>
</evidence>
<dbReference type="CDD" id="cd00622">
    <property type="entry name" value="PLPDE_III_ODC"/>
    <property type="match status" value="1"/>
</dbReference>